<dbReference type="Proteomes" id="UP000823561">
    <property type="component" value="Chromosome 11"/>
</dbReference>
<feature type="compositionally biased region" description="Basic residues" evidence="6">
    <location>
        <begin position="2623"/>
        <end position="2633"/>
    </location>
</feature>
<dbReference type="Gene3D" id="2.60.40.10">
    <property type="entry name" value="Immunoglobulins"/>
    <property type="match status" value="22"/>
</dbReference>
<comment type="subcellular location">
    <subcellularLocation>
        <location evidence="1">Cell projection</location>
        <location evidence="1">Cilium</location>
    </subcellularLocation>
    <subcellularLocation>
        <location evidence="2">Cytoplasm</location>
    </subcellularLocation>
</comment>
<dbReference type="InterPro" id="IPR033768">
    <property type="entry name" value="Hydin_ADK"/>
</dbReference>
<proteinExistence type="predicted"/>
<feature type="domain" description="HYDIN/VesB/CFA65-like Ig-like" evidence="8">
    <location>
        <begin position="459"/>
        <end position="559"/>
    </location>
</feature>
<dbReference type="InterPro" id="IPR013783">
    <property type="entry name" value="Ig-like_fold"/>
</dbReference>
<dbReference type="InterPro" id="IPR053879">
    <property type="entry name" value="HYDIN_VesB_CFA65-like_Ig"/>
</dbReference>
<keyword evidence="5" id="KW-0966">Cell projection</keyword>
<keyword evidence="4" id="KW-0969">Cilium</keyword>
<dbReference type="InterPro" id="IPR027417">
    <property type="entry name" value="P-loop_NTPase"/>
</dbReference>
<comment type="caution">
    <text evidence="9">The sequence shown here is derived from an EMBL/GenBank/DDBJ whole genome shotgun (WGS) entry which is preliminary data.</text>
</comment>
<dbReference type="GO" id="GO:0003341">
    <property type="term" value="P:cilium movement"/>
    <property type="evidence" value="ECO:0007669"/>
    <property type="project" value="TreeGrafter"/>
</dbReference>
<evidence type="ECO:0000256" key="6">
    <source>
        <dbReference type="SAM" id="MobiDB-lite"/>
    </source>
</evidence>
<organism evidence="9 10">
    <name type="scientific">Alosa alosa</name>
    <name type="common">allis shad</name>
    <dbReference type="NCBI Taxonomy" id="278164"/>
    <lineage>
        <taxon>Eukaryota</taxon>
        <taxon>Metazoa</taxon>
        <taxon>Chordata</taxon>
        <taxon>Craniata</taxon>
        <taxon>Vertebrata</taxon>
        <taxon>Euteleostomi</taxon>
        <taxon>Actinopterygii</taxon>
        <taxon>Neopterygii</taxon>
        <taxon>Teleostei</taxon>
        <taxon>Clupei</taxon>
        <taxon>Clupeiformes</taxon>
        <taxon>Clupeoidei</taxon>
        <taxon>Clupeidae</taxon>
        <taxon>Alosa</taxon>
    </lineage>
</organism>
<evidence type="ECO:0000259" key="8">
    <source>
        <dbReference type="Pfam" id="PF22544"/>
    </source>
</evidence>
<keyword evidence="3" id="KW-0963">Cytoplasm</keyword>
<feature type="compositionally biased region" description="Basic and acidic residues" evidence="6">
    <location>
        <begin position="2228"/>
        <end position="2248"/>
    </location>
</feature>
<feature type="compositionally biased region" description="Polar residues" evidence="6">
    <location>
        <begin position="2103"/>
        <end position="2118"/>
    </location>
</feature>
<evidence type="ECO:0000256" key="2">
    <source>
        <dbReference type="ARBA" id="ARBA00004496"/>
    </source>
</evidence>
<feature type="compositionally biased region" description="Basic and acidic residues" evidence="6">
    <location>
        <begin position="2612"/>
        <end position="2622"/>
    </location>
</feature>
<feature type="compositionally biased region" description="Polar residues" evidence="6">
    <location>
        <begin position="2317"/>
        <end position="2326"/>
    </location>
</feature>
<evidence type="ECO:0000256" key="5">
    <source>
        <dbReference type="ARBA" id="ARBA00023273"/>
    </source>
</evidence>
<feature type="region of interest" description="Disordered" evidence="6">
    <location>
        <begin position="2601"/>
        <end position="2643"/>
    </location>
</feature>
<feature type="compositionally biased region" description="Basic and acidic residues" evidence="6">
    <location>
        <begin position="2264"/>
        <end position="2274"/>
    </location>
</feature>
<dbReference type="PANTHER" id="PTHR23053:SF0">
    <property type="entry name" value="HYDROCEPHALUS-INDUCING PROTEIN HOMOLOG"/>
    <property type="match status" value="1"/>
</dbReference>
<dbReference type="Pfam" id="PF17213">
    <property type="entry name" value="Hydin_ADK"/>
    <property type="match status" value="1"/>
</dbReference>
<feature type="domain" description="HYDIN/VesB/CFA65-like Ig-like" evidence="8">
    <location>
        <begin position="4431"/>
        <end position="4527"/>
    </location>
</feature>
<feature type="region of interest" description="Disordered" evidence="6">
    <location>
        <begin position="3148"/>
        <end position="3179"/>
    </location>
</feature>
<gene>
    <name evidence="9" type="ORF">AALO_G00147920</name>
</gene>
<evidence type="ECO:0000313" key="10">
    <source>
        <dbReference type="Proteomes" id="UP000823561"/>
    </source>
</evidence>
<evidence type="ECO:0000256" key="1">
    <source>
        <dbReference type="ARBA" id="ARBA00004138"/>
    </source>
</evidence>
<feature type="region of interest" description="Disordered" evidence="6">
    <location>
        <begin position="1897"/>
        <end position="1929"/>
    </location>
</feature>
<evidence type="ECO:0000256" key="4">
    <source>
        <dbReference type="ARBA" id="ARBA00023069"/>
    </source>
</evidence>
<keyword evidence="10" id="KW-1185">Reference proteome</keyword>
<feature type="region of interest" description="Disordered" evidence="6">
    <location>
        <begin position="1403"/>
        <end position="1426"/>
    </location>
</feature>
<feature type="compositionally biased region" description="Basic and acidic residues" evidence="6">
    <location>
        <begin position="2327"/>
        <end position="2339"/>
    </location>
</feature>
<evidence type="ECO:0000313" key="9">
    <source>
        <dbReference type="EMBL" id="KAG5273124.1"/>
    </source>
</evidence>
<reference evidence="9" key="1">
    <citation type="submission" date="2020-10" db="EMBL/GenBank/DDBJ databases">
        <title>Chromosome-scale genome assembly of the Allis shad, Alosa alosa.</title>
        <authorList>
            <person name="Margot Z."/>
            <person name="Christophe K."/>
            <person name="Cabau C."/>
            <person name="Louis A."/>
            <person name="Berthelot C."/>
            <person name="Parey E."/>
            <person name="Roest Crollius H."/>
            <person name="Montfort J."/>
            <person name="Robinson-Rechavi M."/>
            <person name="Bucao C."/>
            <person name="Bouchez O."/>
            <person name="Gislard M."/>
            <person name="Lluch J."/>
            <person name="Milhes M."/>
            <person name="Lampietro C."/>
            <person name="Lopez Roques C."/>
            <person name="Donnadieu C."/>
            <person name="Braasch I."/>
            <person name="Desvignes T."/>
            <person name="Postlethwait J."/>
            <person name="Bobe J."/>
            <person name="Guiguen Y."/>
        </authorList>
    </citation>
    <scope>NUCLEOTIDE SEQUENCE</scope>
    <source>
        <strain evidence="9">M-15738</strain>
        <tissue evidence="9">Blood</tissue>
    </source>
</reference>
<feature type="compositionally biased region" description="Basic residues" evidence="6">
    <location>
        <begin position="1207"/>
        <end position="1222"/>
    </location>
</feature>
<feature type="region of interest" description="Disordered" evidence="6">
    <location>
        <begin position="1190"/>
        <end position="1277"/>
    </location>
</feature>
<feature type="region of interest" description="Disordered" evidence="6">
    <location>
        <begin position="1"/>
        <end position="26"/>
    </location>
</feature>
<feature type="compositionally biased region" description="Basic and acidic residues" evidence="6">
    <location>
        <begin position="2453"/>
        <end position="2471"/>
    </location>
</feature>
<dbReference type="GO" id="GO:1904158">
    <property type="term" value="P:axonemal central apparatus assembly"/>
    <property type="evidence" value="ECO:0007669"/>
    <property type="project" value="TreeGrafter"/>
</dbReference>
<dbReference type="GO" id="GO:0005930">
    <property type="term" value="C:axoneme"/>
    <property type="evidence" value="ECO:0007669"/>
    <property type="project" value="TreeGrafter"/>
</dbReference>
<dbReference type="Gene3D" id="3.40.50.300">
    <property type="entry name" value="P-loop containing nucleotide triphosphate hydrolases"/>
    <property type="match status" value="1"/>
</dbReference>
<feature type="compositionally biased region" description="Basic and acidic residues" evidence="6">
    <location>
        <begin position="1246"/>
        <end position="1260"/>
    </location>
</feature>
<accession>A0AAV6GDD2</accession>
<dbReference type="SUPFAM" id="SSF52540">
    <property type="entry name" value="P-loop containing nucleoside triphosphate hydrolases"/>
    <property type="match status" value="1"/>
</dbReference>
<evidence type="ECO:0008006" key="11">
    <source>
        <dbReference type="Google" id="ProtNLM"/>
    </source>
</evidence>
<feature type="domain" description="Hydin adenylate kinase-like" evidence="7">
    <location>
        <begin position="2001"/>
        <end position="2183"/>
    </location>
</feature>
<feature type="region of interest" description="Disordered" evidence="6">
    <location>
        <begin position="2432"/>
        <end position="2484"/>
    </location>
</feature>
<dbReference type="InterPro" id="IPR033305">
    <property type="entry name" value="Hydin-like"/>
</dbReference>
<protein>
    <recommendedName>
        <fullName evidence="11">HYDIN</fullName>
    </recommendedName>
</protein>
<sequence length="5034" mass="560081">MPTSKVQTSNTALQSLPLKMTDGPKSKVVAKRNPKLVKRQEKTTRMTPSVFAKEMSLSTEERLANTSEMHLPRILELLDMSKTTHQKASCVDVDQPMFQPYPSEIVFQNYTPSESYEVPLVLRNNDKIPRLVKVVEEDSLYFKVVSPVDVCNKVAPGMASTFTVLFTPQENKDYLHRVICVTEREKFEVPIRAVGARAILDFPDQLHFPISPVKCTAQRTLLVRNIGNCEAKFQLSTCSPFSVDPPQGTLGVAESMQITVDFLPKTTGDHTQELLLHYHTGEDVYISLYGAATDANVRLERNSVLLEKTYISMANQRSVAIVNRSDAIMHYQWKNFATEEEEEQHKQRFCVDLQLEEDDEMEQFLTECGADPTARHQLSLLSRTFQERRRQLRDERLAFTHQHIIIEPLEGDVWPNSTAEVNIVFKPQEAKLYQQTVYCDITGRESRLPLRIKGEGIGPKLQFNFDLLDMGNIFISSKHSYEVLLTNKGLIAASYRVLDPSSALGLCFSFSPVTGRIPPGDCHALEVTFSSSTLGAFSEDFYFAVEGNPLPLVLTFRGCVMGPTFHFSIPELNFGEVSFGFPQTLTCCLTNTSLVPMTFDLRVPGDGTGPPSITSAHQVSHLNRTEWLTGESSGEPPTEFSVVPSSGTVRAQGQMDLQVTLCSNTVRSYSLALVVDVQGVGEDVLALPIRARCSIPEVTLESPSLRLERCFLDYAYEHPVKLINNSDLPACYGLLSQEYEEHPSVLYSSPHPRGVIPPHGSAEIPLVVQVKALGPLDITAHIAVLGSQSSLALLLSCLAEGPVIHVASAEVDFGSIPVLTDVPRPLQLSNRSPIPARFLAQMARRKSVWRVEPSEGVVPPLGELEVRLIIAVSARGKGSTIITDRPFAPSLDLGDHFSSGPCQYHFRLTNRGRRYHQLFWTTEGQIPFRRRITMPKCSPRDMKARNTLAPEAAELHQVFSLRPMRMELAPGQSADMVLEGSSAIPKVVQETLVCYGIVGHQSGKERVMTVDVSCRFIAPVLSISSQELHFYVQKTPGVSLVPLYQKLVLTSVSSLALSFELSVNEPFGLCENSGDNAFIMSKSLVLGVGARTELLVRFDPLYRRDQVTRVAEDVLEIRYHGHPQRDLVVLKGEVHFPNLQFSSTTLDFGCVLNHTESQQHITMTNSSPLPVFYRWAFLLDHKRHCIRFAEGASQTRTDPSAGEETQHRHRPQHEPPHKRHNSSRVDSNRELATPKQHLDNEDDEEKKDPENETKEGRGSPKECVPAPPNGTPTNTPISFTHRKLVQFGRHSPQWPSKTTPGVQPNIGVEEVFDILPIYGQLQPGESQPVAFSFFGHANISSQVLALCEVEGGPTYEITLKGEASLVTYTLDTTDISLGPQLFDRVAEAEIVLRNTGRVGFGFSTLPQDQGGNPDNPPPGQPLVIPSSGHIEANTEQRISVYYLPGVPEVFHKTFQLQVAFFELETISLRGEGIFPRVCLDLPRDLDELKYGPLLKVARENVENEKPRDELLSQPPTVDRALPEEDCCPTYDALLQMEVERLLVKENAVSMETTPVEGSDVCGSGCRKRRKLSKFTLPDYILDFGYVIHGKVLTHIVKVTNTGPCQVSFKADRRLLAGTGFSTELDKVKNLPYCETETFEVKFDPRGANLDLGQVNTVMPIQVAGGPLVQVRLHAVVTMPSLNVSTETLMFDSIQCGLCQLLTLQLHNQELVPCEWSITEEERPKKKIDKHIPLHLRKKLRLEYRHPPVVFEVLPSSGVLLPGDRLNVQVKFSPAEGRAYSQNLVLSVAQSTQRILLLAQGKGEEPQLEFSTSVLDMGPVLSHSAGEEIEVLVRNPCPFPVEFYSLEFDKQYLEEERVLRVLKGYDAQNVLLLPPRAPGEGLPPELLEHYKELQAHESHADLKAGSPKNVESPEEERGGSAGLEENQADLPNIERHLENDREVMAIGLKEIASKEAVKDDSRSSSSVGELETNPVSMAIARHLGIDLTPDGHAARNRRGITIIVHGAPLSGKTPTAVALARHYGAACLSLDAVLLEAMASGATPAAMQARELCARAAQEHYQRKAEEMAQAAADTQSPTAQASGVLSVEAVAKHTGESMEPKAQASSISTRQKATTTGGKRTERVDTSPTTANSQVEHIHRPLIFSVSQLDLMSCLLPEEVLVDILAERLQLSDCLRGVVIDGLDTLYCRSPSCMLHAVLKALNNRRFIYMVNLSNNFQNYTAKEKAQREVEEAKQREEEEKAKLRLQEMDEEEYDALTEEEKEDFDRQRLQMVRERKRRERERMASRNRKGRLYAKKGKKDPSTFKEDAAGKKSQLGWKQSSSALRSETRLEGSKDSRKMSLCQEGKDVPPSLGEGSKEAEDKKKKNKETKAGGQEDIPSPNEELDGEVLSQSEKQLQQRFQVYEHSQAHLCHVLHFWDRAQGLLLRPFNSEEDVDEQPGPERQAVSGKKTKKEREKERHDKDRLKADSEVKSISPDPSRMPLMGDPSELLEREGAADAVPHIVIPVSGRGHSVATEVLQDGRLPSLDEVLDGLGLGPKGPPIPPPSVFSVVPYPSRRSEPSLQCLPDCFTFLRLLSPEDLAEEKKEAELEAELQAALLKEEAASPAKGKSKKVEQSKENLKEKRRPASKKGPKTSDSHTASLDITPLYDVEHSNQPGEGQQDLHQRLTNFRWIVPANGEVTLKLWFHSAVLGTFKQTLNFEVMGTKTLYQLHCQGICAYPDISRDHKVVFANSKKIANPEEVVQKAYIVRKGLFDFGPLLCGKTRDRYKERKYPENMERLVMHNNSPMEAEIHFCFQHDTKATTYLLDPPTMTLKPKEKKELVIWAYPITPGQINDNLVCCVKDNPDPAVFRLSCHGVRPELDLERKHLHFDKILLHRKETRNLLLRNTKTLPVAWRLSGMEVLGDEFSVSQDQGIILPHSEFCLQMHFRAVKPVNLKRAVRLEVSDADGILGIFHTENIQVSAEAYDVALDITFPKGADGGLDFGTVKVSEEVKLSVNLKNKGKYDIAYKFVLEPTLPELPYLNSAFTILPQKGTLHPTDRPTGVQFVFRCNKEVRIEEQPILRCQVIEPNISNAGETIAIIPIKVSVLSVFSKYSISPSSDINFGPLVYGSRNTRSFSIENKSDFEVRFQVSRFCKDIPGPVQRRGIGKKTSQVSHSAKPITGRPGRSESIQKDSSVVPQTRLTTGVFSLSACYGVLSAGATQVVTVECVAEQPGLWQEYLAVDISDRNPLDNPGGIPYQLVAEVCMPGIIKDISSIFEEHHICKNSNMLQCEQFRDARGVYVEDENKFVFNNVIVGQSAKARFRLTNSGKVPCAMSLSAKSVQTKSTRTTEVFELLPSKMCLPSHSHAFAVITFTPPNMQSYHGIFEVTLEGASSVMAVGKTKLLVMDLLGDGNLPCVSVLQPVVRNSRGQPVLQFKRLLVGRQQTLPLVIKNTGYLPAKATIELQDKMGVFKMKTAPCTSSRIITPLPEDESGEEESFGNVLSLDLSVGQQAAFEVEFCPGSAQSFEASIRLMVADNLFEETEVQLLGESYQDIVTLDNIISKGLESTNDKSDHLHFGDCHVAKSYQATFTMTNLSGSDVLRFEWPPDSAQVCFSPRLGHLHAGCAKDVTITFCSKQPIALSAQLQKCRLCRIVFQQPVDQVADWDDRQRTVKWVDTSKPAATQTKKVIEIDPEPSNSVVENSSRELKLLLSAVCDYAKFTCDAEPIHFKDTMLYQTRVYKLQMSNKGTTQMDFSWQIMYGGATISPDHRDVPSRSGGQSRCGTALRPCSSLGSVSSMLLGDPELPPFCVEPSVGTIGPRASQTFSLRFSPIEVAEYEAQLVCSIPNLKDEQGPTIQVRGRSLLPYCHFHLEESDYITGNRRNPELWSPQGTLPPCTLDASTRVIEFTSIGVGPPTTRQFSLVNPTNKPYSYEWRCVDDTGPSPFKCRTPNSSILPGKKVEVIFDFCAVALELVESFWTFQIPERNISVPFLLVGTARDPVVYFDRAHLNMGCLLIGRTVQHTLNLVNKEKEPFQFAVQESSCYSEGFVEQLQVEPMQGTVSANDKLPVVVTFRPSQVGEVAFNLAVSVQRKVQPTVLNMKAECYSMSATVKCEDPEGHVTNMAPNSLHEVDFKQVELSDKVSFAFLVSNPGLFSLDIHYQLWGPPELQRHLQVEPEYDTVTTGKQSHCTVSFYPQNKCVLRDVGLNIKIKHGPVYSCALRGVAEVPGLDFSFRKHNFGKNFIFSVGMTPASKTLVLTNRGERGISVDCSFTNTPFLKMDFHPKILPPGGYMDVPITFYPREAKQYHEKLVFGINECIKQVVEILGQGTEIKLDFEDPRQKVVNLGSLQVGQRSRRVIPLINNSASAITFCLQLNSTVEALQDAQVLSVSPSSEMTVRGGGGRCAVELLFTPRERMAPFSEELLLECLGMARPLLVLRGCCHGVEVKLDQDYLTFGAVVQRCQATKCILMQNTGDIGTRFQWDAKSFLPDFSISPVKGYLCPGMEVSFKVTFAPTELCQDLRYEDLTCTIEGSSPMSLTLTGSCIVPPTAKEVMNFTCQVRSQHMQPLTMSNNTNQRWTLKPVIEGQHWTGAPNFIIEPYQQNKVYEVIYKPMVMTTDGKKHQGSIFFPFPDGTGMLYTLVGTAESPKSVATISHELPCKTTYTEVLPVHNWLPRPQRFRVLLEMIKPERPDSTISLKGLDYVDVSGLATKDYKISFFTYKEGVFHAKVMFRNEVTGEYLFYLLSFKATPPGVISTIEMTTLVRQVTSASVKVENPLSISLYFTVECRSPDVSLPSQLSVPAMTQGTLTFEYQPLRPGESTARLVLHSSELGYFHYDLQLKALPPPQEKPLYFHAPLGSGVYMPVKFTNYSRVKAEYTCKTDLPDFVAEKLVNALPGFQAGIDTTTEVYFEPCQLGEVRGLLTLSSAFGGEYAFPLHGTCTPPKAQGPFNIRAGSNVSIPFKNIFLQTTAFSFQVDNPAFTVKGVETIRPKKTHNILVAFDGPLPGARSPCSGKLIISSPRIEGQGQPIAWVFYLKGNLPDQALRDKSS</sequence>
<feature type="region of interest" description="Disordered" evidence="6">
    <location>
        <begin position="2228"/>
        <end position="2393"/>
    </location>
</feature>
<evidence type="ECO:0000259" key="7">
    <source>
        <dbReference type="Pfam" id="PF17213"/>
    </source>
</evidence>
<feature type="domain" description="HYDIN/VesB/CFA65-like Ig-like" evidence="8">
    <location>
        <begin position="3985"/>
        <end position="4087"/>
    </location>
</feature>
<feature type="domain" description="HYDIN/VesB/CFA65-like Ig-like" evidence="8">
    <location>
        <begin position="198"/>
        <end position="291"/>
    </location>
</feature>
<feature type="compositionally biased region" description="Polar residues" evidence="6">
    <location>
        <begin position="1"/>
        <end position="14"/>
    </location>
</feature>
<feature type="region of interest" description="Disordered" evidence="6">
    <location>
        <begin position="2094"/>
        <end position="2133"/>
    </location>
</feature>
<feature type="compositionally biased region" description="Basic residues" evidence="6">
    <location>
        <begin position="2275"/>
        <end position="2299"/>
    </location>
</feature>
<name>A0AAV6GDD2_9TELE</name>
<feature type="compositionally biased region" description="Basic and acidic residues" evidence="6">
    <location>
        <begin position="2300"/>
        <end position="2311"/>
    </location>
</feature>
<dbReference type="Pfam" id="PF22544">
    <property type="entry name" value="HYDIN_VesB_CFA65-like_Ig"/>
    <property type="match status" value="4"/>
</dbReference>
<dbReference type="PANTHER" id="PTHR23053">
    <property type="entry name" value="DLEC1 DELETED IN LUNG AND ESOPHAGEAL CANCER 1"/>
    <property type="match status" value="1"/>
</dbReference>
<evidence type="ECO:0000256" key="3">
    <source>
        <dbReference type="ARBA" id="ARBA00022490"/>
    </source>
</evidence>
<feature type="compositionally biased region" description="Acidic residues" evidence="6">
    <location>
        <begin position="2249"/>
        <end position="2263"/>
    </location>
</feature>
<dbReference type="EMBL" id="JADWDJ010000011">
    <property type="protein sequence ID" value="KAG5273124.1"/>
    <property type="molecule type" value="Genomic_DNA"/>
</dbReference>